<dbReference type="Proteomes" id="UP000243459">
    <property type="component" value="Chromosome 1"/>
</dbReference>
<organism evidence="2 3">
    <name type="scientific">Asparagus officinalis</name>
    <name type="common">Garden asparagus</name>
    <dbReference type="NCBI Taxonomy" id="4686"/>
    <lineage>
        <taxon>Eukaryota</taxon>
        <taxon>Viridiplantae</taxon>
        <taxon>Streptophyta</taxon>
        <taxon>Embryophyta</taxon>
        <taxon>Tracheophyta</taxon>
        <taxon>Spermatophyta</taxon>
        <taxon>Magnoliopsida</taxon>
        <taxon>Liliopsida</taxon>
        <taxon>Asparagales</taxon>
        <taxon>Asparagaceae</taxon>
        <taxon>Asparagoideae</taxon>
        <taxon>Asparagus</taxon>
    </lineage>
</organism>
<dbReference type="OrthoDB" id="686813at2759"/>
<dbReference type="PANTHER" id="PTHR34464">
    <property type="entry name" value="OS09G0376300 PROTEIN"/>
    <property type="match status" value="1"/>
</dbReference>
<evidence type="ECO:0000313" key="2">
    <source>
        <dbReference type="EMBL" id="ONK79408.1"/>
    </source>
</evidence>
<reference evidence="3" key="1">
    <citation type="journal article" date="2017" name="Nat. Commun.">
        <title>The asparagus genome sheds light on the origin and evolution of a young Y chromosome.</title>
        <authorList>
            <person name="Harkess A."/>
            <person name="Zhou J."/>
            <person name="Xu C."/>
            <person name="Bowers J.E."/>
            <person name="Van der Hulst R."/>
            <person name="Ayyampalayam S."/>
            <person name="Mercati F."/>
            <person name="Riccardi P."/>
            <person name="McKain M.R."/>
            <person name="Kakrana A."/>
            <person name="Tang H."/>
            <person name="Ray J."/>
            <person name="Groenendijk J."/>
            <person name="Arikit S."/>
            <person name="Mathioni S.M."/>
            <person name="Nakano M."/>
            <person name="Shan H."/>
            <person name="Telgmann-Rauber A."/>
            <person name="Kanno A."/>
            <person name="Yue Z."/>
            <person name="Chen H."/>
            <person name="Li W."/>
            <person name="Chen Y."/>
            <person name="Xu X."/>
            <person name="Zhang Y."/>
            <person name="Luo S."/>
            <person name="Chen H."/>
            <person name="Gao J."/>
            <person name="Mao Z."/>
            <person name="Pires J.C."/>
            <person name="Luo M."/>
            <person name="Kudrna D."/>
            <person name="Wing R.A."/>
            <person name="Meyers B.C."/>
            <person name="Yi K."/>
            <person name="Kong H."/>
            <person name="Lavrijsen P."/>
            <person name="Sunseri F."/>
            <person name="Falavigna A."/>
            <person name="Ye Y."/>
            <person name="Leebens-Mack J.H."/>
            <person name="Chen G."/>
        </authorList>
    </citation>
    <scope>NUCLEOTIDE SEQUENCE [LARGE SCALE GENOMIC DNA]</scope>
    <source>
        <strain evidence="3">cv. DH0086</strain>
    </source>
</reference>
<evidence type="ECO:0000256" key="1">
    <source>
        <dbReference type="SAM" id="MobiDB-lite"/>
    </source>
</evidence>
<dbReference type="OMA" id="HEHEDPK"/>
<feature type="compositionally biased region" description="Polar residues" evidence="1">
    <location>
        <begin position="9"/>
        <end position="19"/>
    </location>
</feature>
<feature type="region of interest" description="Disordered" evidence="1">
    <location>
        <begin position="1"/>
        <end position="58"/>
    </location>
</feature>
<gene>
    <name evidence="2" type="ORF">A4U43_C01F6050</name>
</gene>
<dbReference type="EMBL" id="CM007381">
    <property type="protein sequence ID" value="ONK79408.1"/>
    <property type="molecule type" value="Genomic_DNA"/>
</dbReference>
<dbReference type="PANTHER" id="PTHR34464:SF3">
    <property type="entry name" value="OS09G0376300 PROTEIN"/>
    <property type="match status" value="1"/>
</dbReference>
<dbReference type="Gramene" id="ONK79408">
    <property type="protein sequence ID" value="ONK79408"/>
    <property type="gene ID" value="A4U43_C01F6050"/>
</dbReference>
<proteinExistence type="predicted"/>
<accession>A0A5P1FMF1</accession>
<protein>
    <submittedName>
        <fullName evidence="2">Uncharacterized protein</fullName>
    </submittedName>
</protein>
<name>A0A5P1FMF1_ASPOF</name>
<sequence>MRGVKDQESPNAPLSSSYDPPSGYREPDSLKFPSTNGLRIRSSTRESKRKRQSREERRMVDREYDIVLVPSDGGCLSGSESEDSDWSVGWLESHGSGFDGDAENSFAVLVPCYGRGRSERVDKVKSDVLGAAHQPKVFSSGKEDYIEWWLSSL</sequence>
<evidence type="ECO:0000313" key="3">
    <source>
        <dbReference type="Proteomes" id="UP000243459"/>
    </source>
</evidence>
<dbReference type="AlphaFoldDB" id="A0A5P1FMF1"/>
<keyword evidence="3" id="KW-1185">Reference proteome</keyword>